<organism evidence="2 3">
    <name type="scientific">Besnoitia besnoiti</name>
    <name type="common">Apicomplexan protozoan</name>
    <dbReference type="NCBI Taxonomy" id="94643"/>
    <lineage>
        <taxon>Eukaryota</taxon>
        <taxon>Sar</taxon>
        <taxon>Alveolata</taxon>
        <taxon>Apicomplexa</taxon>
        <taxon>Conoidasida</taxon>
        <taxon>Coccidia</taxon>
        <taxon>Eucoccidiorida</taxon>
        <taxon>Eimeriorina</taxon>
        <taxon>Sarcocystidae</taxon>
        <taxon>Besnoitia</taxon>
    </lineage>
</organism>
<comment type="caution">
    <text evidence="2">The sequence shown here is derived from an EMBL/GenBank/DDBJ whole genome shotgun (WGS) entry which is preliminary data.</text>
</comment>
<feature type="signal peptide" evidence="1">
    <location>
        <begin position="1"/>
        <end position="21"/>
    </location>
</feature>
<dbReference type="PROSITE" id="PS51257">
    <property type="entry name" value="PROKAR_LIPOPROTEIN"/>
    <property type="match status" value="1"/>
</dbReference>
<dbReference type="GeneID" id="40310988"/>
<dbReference type="EMBL" id="NWUJ01000005">
    <property type="protein sequence ID" value="PFH35173.1"/>
    <property type="molecule type" value="Genomic_DNA"/>
</dbReference>
<name>A0A2A9MHP7_BESBE</name>
<dbReference type="KEGG" id="bbes:BESB_060600"/>
<sequence>MRGLSFLCAAATLAGCVPAVAERYSEPAAGAMAPVSVHPASVPAMAFLPAKGPPSGIILANGSGNIQSYQVPGVGMTLGAGKKIPFILINNVAASAAQEAGEIPTSEQTEMNRLCANTMGPGFVYSPGKFAPEPFNLFPT</sequence>
<gene>
    <name evidence="2" type="ORF">BESB_060600</name>
</gene>
<proteinExistence type="predicted"/>
<accession>A0A2A9MHP7</accession>
<dbReference type="VEuPathDB" id="ToxoDB:BESB_060600"/>
<keyword evidence="1" id="KW-0732">Signal</keyword>
<feature type="chain" id="PRO_5012405609" evidence="1">
    <location>
        <begin position="22"/>
        <end position="140"/>
    </location>
</feature>
<dbReference type="OrthoDB" id="330100at2759"/>
<evidence type="ECO:0000313" key="3">
    <source>
        <dbReference type="Proteomes" id="UP000224006"/>
    </source>
</evidence>
<evidence type="ECO:0000256" key="1">
    <source>
        <dbReference type="SAM" id="SignalP"/>
    </source>
</evidence>
<reference evidence="2 3" key="1">
    <citation type="submission" date="2017-09" db="EMBL/GenBank/DDBJ databases">
        <title>Genome sequencing of Besnoitia besnoiti strain Bb-Ger1.</title>
        <authorList>
            <person name="Schares G."/>
            <person name="Venepally P."/>
            <person name="Lorenzi H.A."/>
        </authorList>
    </citation>
    <scope>NUCLEOTIDE SEQUENCE [LARGE SCALE GENOMIC DNA]</scope>
    <source>
        <strain evidence="2 3">Bb-Ger1</strain>
    </source>
</reference>
<dbReference type="Proteomes" id="UP000224006">
    <property type="component" value="Chromosome V"/>
</dbReference>
<protein>
    <submittedName>
        <fullName evidence="2">Uncharacterized protein</fullName>
    </submittedName>
</protein>
<dbReference type="AlphaFoldDB" id="A0A2A9MHP7"/>
<keyword evidence="3" id="KW-1185">Reference proteome</keyword>
<dbReference type="RefSeq" id="XP_029219182.1">
    <property type="nucleotide sequence ID" value="XM_029364474.1"/>
</dbReference>
<evidence type="ECO:0000313" key="2">
    <source>
        <dbReference type="EMBL" id="PFH35173.1"/>
    </source>
</evidence>